<evidence type="ECO:0000313" key="2">
    <source>
        <dbReference type="EMBL" id="KAA8816630.1"/>
    </source>
</evidence>
<proteinExistence type="predicted"/>
<sequence length="468" mass="51857">MYRRYIQPLLNGIQTFARTAFARTFPSIARQAVAIIAGLFATTVLANELLAITQPQMAYHGHVVMTMIELVLCVVLALWPRSGSWLMLLLYLTEQWMPFPAIPTMTAIPSFILPIIGYYSLPMGIFAALLTALGNHGVTLAVVLGANISPALPLIPSTASNVSIRELALNITINCFQLVPFAVAGRIMRWATQQIINRSVLLQRMEREQTAMTIHNDICNALSYLQLRVDQKMIDGTVSQDTDHERDYAEFRGVLETTLRQAHHVIAVLEQQDHNSNSADISLEDRACTFFNASDSAGDSIAATSNVHDAMEQYQSIVRSEEDKLHHLGFQGMTILPTDASTHLPLKLTPATTAITTELLMELYGNIQKHADPAFPYCITIGIQADAISIDASNTPNLNDHHSSMGTGLTRFRKTLERDGGTLTISATDDIWTISARIPLTMTARIEGINGINTSMYEYRRQSNDRER</sequence>
<organism evidence="2 3">
    <name type="scientific">Bifidobacterium callitrichos</name>
    <dbReference type="NCBI Taxonomy" id="762209"/>
    <lineage>
        <taxon>Bacteria</taxon>
        <taxon>Bacillati</taxon>
        <taxon>Actinomycetota</taxon>
        <taxon>Actinomycetes</taxon>
        <taxon>Bifidobacteriales</taxon>
        <taxon>Bifidobacteriaceae</taxon>
        <taxon>Bifidobacterium</taxon>
    </lineage>
</organism>
<keyword evidence="1" id="KW-0812">Transmembrane</keyword>
<dbReference type="RefSeq" id="WP_150394273.1">
    <property type="nucleotide sequence ID" value="NZ_RZJP01000002.1"/>
</dbReference>
<feature type="transmembrane region" description="Helical" evidence="1">
    <location>
        <begin position="32"/>
        <end position="52"/>
    </location>
</feature>
<evidence type="ECO:0000256" key="1">
    <source>
        <dbReference type="SAM" id="Phobius"/>
    </source>
</evidence>
<reference evidence="2 3" key="1">
    <citation type="journal article" date="2019" name="Syst. Appl. Microbiol.">
        <title>Characterization of Bifidobacterium species in feaces of the Egyptian fruit bat: Description of B. vespertilionis sp. nov. and B. rousetti sp. nov.</title>
        <authorList>
            <person name="Modesto M."/>
            <person name="Satti M."/>
            <person name="Watanabe K."/>
            <person name="Puglisi E."/>
            <person name="Morelli L."/>
            <person name="Huang C.-H."/>
            <person name="Liou J.-S."/>
            <person name="Miyashita M."/>
            <person name="Tamura T."/>
            <person name="Saito S."/>
            <person name="Mori K."/>
            <person name="Huang L."/>
            <person name="Sciavilla P."/>
            <person name="Sandri C."/>
            <person name="Spiezio C."/>
            <person name="Vitali F."/>
            <person name="Cavalieri D."/>
            <person name="Perpetuini G."/>
            <person name="Tofalo R."/>
            <person name="Bonetti A."/>
            <person name="Arita M."/>
            <person name="Mattarelli P."/>
        </authorList>
    </citation>
    <scope>NUCLEOTIDE SEQUENCE [LARGE SCALE GENOMIC DNA]</scope>
    <source>
        <strain evidence="2 3">RST27</strain>
    </source>
</reference>
<keyword evidence="1" id="KW-0472">Membrane</keyword>
<feature type="transmembrane region" description="Helical" evidence="1">
    <location>
        <begin position="99"/>
        <end position="119"/>
    </location>
</feature>
<feature type="transmembrane region" description="Helical" evidence="1">
    <location>
        <begin position="126"/>
        <end position="148"/>
    </location>
</feature>
<keyword evidence="1" id="KW-1133">Transmembrane helix</keyword>
<evidence type="ECO:0008006" key="4">
    <source>
        <dbReference type="Google" id="ProtNLM"/>
    </source>
</evidence>
<name>A0A5M9ZD58_9BIFI</name>
<protein>
    <recommendedName>
        <fullName evidence="4">Histidine kinase</fullName>
    </recommendedName>
</protein>
<feature type="transmembrane region" description="Helical" evidence="1">
    <location>
        <begin position="59"/>
        <end position="79"/>
    </location>
</feature>
<accession>A0A5M9ZD58</accession>
<comment type="caution">
    <text evidence="2">The sequence shown here is derived from an EMBL/GenBank/DDBJ whole genome shotgun (WGS) entry which is preliminary data.</text>
</comment>
<dbReference type="Proteomes" id="UP000326060">
    <property type="component" value="Unassembled WGS sequence"/>
</dbReference>
<dbReference type="EMBL" id="RZJP01000002">
    <property type="protein sequence ID" value="KAA8816630.1"/>
    <property type="molecule type" value="Genomic_DNA"/>
</dbReference>
<dbReference type="AlphaFoldDB" id="A0A5M9ZD58"/>
<evidence type="ECO:0000313" key="3">
    <source>
        <dbReference type="Proteomes" id="UP000326060"/>
    </source>
</evidence>
<gene>
    <name evidence="2" type="ORF">EMB92_07100</name>
</gene>